<protein>
    <submittedName>
        <fullName evidence="2">Uncharacterized protein</fullName>
    </submittedName>
</protein>
<gene>
    <name evidence="2" type="ORF">LQ327_31960</name>
</gene>
<dbReference type="Proteomes" id="UP001199469">
    <property type="component" value="Unassembled WGS sequence"/>
</dbReference>
<keyword evidence="3" id="KW-1185">Reference proteome</keyword>
<evidence type="ECO:0000313" key="2">
    <source>
        <dbReference type="EMBL" id="MCD2197996.1"/>
    </source>
</evidence>
<dbReference type="EMBL" id="JAJNDB010000010">
    <property type="protein sequence ID" value="MCD2197996.1"/>
    <property type="molecule type" value="Genomic_DNA"/>
</dbReference>
<keyword evidence="1" id="KW-1133">Transmembrane helix</keyword>
<feature type="transmembrane region" description="Helical" evidence="1">
    <location>
        <begin position="21"/>
        <end position="43"/>
    </location>
</feature>
<sequence length="66" mass="7273">MLHAVATWWDGVELWLTQLDFTLQVIIVVGVLGPLCWGIAAVVDSAVERTVAWRLAAQERRRGAGT</sequence>
<keyword evidence="1" id="KW-0812">Transmembrane</keyword>
<accession>A0ABS8PKQ9</accession>
<organism evidence="2 3">
    <name type="scientific">Actinomycetospora endophytica</name>
    <dbReference type="NCBI Taxonomy" id="2291215"/>
    <lineage>
        <taxon>Bacteria</taxon>
        <taxon>Bacillati</taxon>
        <taxon>Actinomycetota</taxon>
        <taxon>Actinomycetes</taxon>
        <taxon>Pseudonocardiales</taxon>
        <taxon>Pseudonocardiaceae</taxon>
        <taxon>Actinomycetospora</taxon>
    </lineage>
</organism>
<evidence type="ECO:0000256" key="1">
    <source>
        <dbReference type="SAM" id="Phobius"/>
    </source>
</evidence>
<reference evidence="2 3" key="1">
    <citation type="submission" date="2021-11" db="EMBL/GenBank/DDBJ databases">
        <title>Draft genome sequence of Actinomycetospora sp. SF1 isolated from the rhizosphere soil.</title>
        <authorList>
            <person name="Duangmal K."/>
            <person name="Chantavorakit T."/>
        </authorList>
    </citation>
    <scope>NUCLEOTIDE SEQUENCE [LARGE SCALE GENOMIC DNA]</scope>
    <source>
        <strain evidence="2 3">TBRC 5722</strain>
    </source>
</reference>
<keyword evidence="1" id="KW-0472">Membrane</keyword>
<name>A0ABS8PKQ9_9PSEU</name>
<evidence type="ECO:0000313" key="3">
    <source>
        <dbReference type="Proteomes" id="UP001199469"/>
    </source>
</evidence>
<comment type="caution">
    <text evidence="2">The sequence shown here is derived from an EMBL/GenBank/DDBJ whole genome shotgun (WGS) entry which is preliminary data.</text>
</comment>
<proteinExistence type="predicted"/>
<dbReference type="RefSeq" id="WP_230740518.1">
    <property type="nucleotide sequence ID" value="NZ_JAJNDB010000010.1"/>
</dbReference>